<keyword evidence="1" id="KW-0812">Transmembrane</keyword>
<dbReference type="OrthoDB" id="5588650at2"/>
<dbReference type="PIRSF" id="PIRSF005610">
    <property type="entry name" value="SirB"/>
    <property type="match status" value="1"/>
</dbReference>
<dbReference type="InterPro" id="IPR007360">
    <property type="entry name" value="SirB"/>
</dbReference>
<dbReference type="Proteomes" id="UP000295433">
    <property type="component" value="Unassembled WGS sequence"/>
</dbReference>
<gene>
    <name evidence="2" type="ORF">EDC54_104233</name>
</gene>
<reference evidence="2 3" key="1">
    <citation type="submission" date="2019-03" db="EMBL/GenBank/DDBJ databases">
        <title>Genomic Encyclopedia of Type Strains, Phase IV (KMG-IV): sequencing the most valuable type-strain genomes for metagenomic binning, comparative biology and taxonomic classification.</title>
        <authorList>
            <person name="Goeker M."/>
        </authorList>
    </citation>
    <scope>NUCLEOTIDE SEQUENCE [LARGE SCALE GENOMIC DNA]</scope>
    <source>
        <strain evidence="2 3">DSM 16730</strain>
    </source>
</reference>
<feature type="transmembrane region" description="Helical" evidence="1">
    <location>
        <begin position="6"/>
        <end position="30"/>
    </location>
</feature>
<proteinExistence type="predicted"/>
<protein>
    <submittedName>
        <fullName evidence="2">Putative membrane protein SirB2</fullName>
    </submittedName>
</protein>
<dbReference type="PANTHER" id="PTHR39594">
    <property type="entry name" value="PROTEIN YCHQ"/>
    <property type="match status" value="1"/>
</dbReference>
<name>A0A4R3VPN6_9GAMM</name>
<evidence type="ECO:0000313" key="2">
    <source>
        <dbReference type="EMBL" id="TCV06324.1"/>
    </source>
</evidence>
<dbReference type="Pfam" id="PF04247">
    <property type="entry name" value="SirB"/>
    <property type="match status" value="1"/>
</dbReference>
<feature type="transmembrane region" description="Helical" evidence="1">
    <location>
        <begin position="75"/>
        <end position="94"/>
    </location>
</feature>
<evidence type="ECO:0000313" key="3">
    <source>
        <dbReference type="Proteomes" id="UP000295433"/>
    </source>
</evidence>
<dbReference type="PANTHER" id="PTHR39594:SF1">
    <property type="entry name" value="PROTEIN YCHQ"/>
    <property type="match status" value="1"/>
</dbReference>
<keyword evidence="1" id="KW-1133">Transmembrane helix</keyword>
<dbReference type="GO" id="GO:0005886">
    <property type="term" value="C:plasma membrane"/>
    <property type="evidence" value="ECO:0007669"/>
    <property type="project" value="TreeGrafter"/>
</dbReference>
<evidence type="ECO:0000256" key="1">
    <source>
        <dbReference type="SAM" id="Phobius"/>
    </source>
</evidence>
<accession>A0A4R3VPN6</accession>
<feature type="transmembrane region" description="Helical" evidence="1">
    <location>
        <begin position="106"/>
        <end position="124"/>
    </location>
</feature>
<keyword evidence="1" id="KW-0472">Membrane</keyword>
<keyword evidence="3" id="KW-1185">Reference proteome</keyword>
<dbReference type="EMBL" id="SMBY01000004">
    <property type="protein sequence ID" value="TCV06324.1"/>
    <property type="molecule type" value="Genomic_DNA"/>
</dbReference>
<dbReference type="AlphaFoldDB" id="A0A4R3VPN6"/>
<feature type="transmembrane region" description="Helical" evidence="1">
    <location>
        <begin position="51"/>
        <end position="69"/>
    </location>
</feature>
<sequence length="131" mass="14827">MITLYPAMIYLHLATVGISISLFVLRFFWLCRQSPLLQQRWVKILPHINDTLLLISGIGLIILSHVYPFTFGNSWLTEKLFGVIIYILLGAIALGKRPRRLKTRALAFVSALICFGLVMLVALTQSPLLME</sequence>
<comment type="caution">
    <text evidence="2">The sequence shown here is derived from an EMBL/GenBank/DDBJ whole genome shotgun (WGS) entry which is preliminary data.</text>
</comment>
<organism evidence="2 3">
    <name type="scientific">Samsonia erythrinae</name>
    <dbReference type="NCBI Taxonomy" id="160434"/>
    <lineage>
        <taxon>Bacteria</taxon>
        <taxon>Pseudomonadati</taxon>
        <taxon>Pseudomonadota</taxon>
        <taxon>Gammaproteobacteria</taxon>
        <taxon>Enterobacterales</taxon>
        <taxon>Pectobacteriaceae</taxon>
        <taxon>Samsonia</taxon>
    </lineage>
</organism>